<keyword evidence="3 10" id="KW-1134">Transmembrane beta strand</keyword>
<name>A0A1M7PKU0_9FLAO</name>
<feature type="chain" id="PRO_5012478152" evidence="12">
    <location>
        <begin position="19"/>
        <end position="772"/>
    </location>
</feature>
<dbReference type="PANTHER" id="PTHR30069:SF29">
    <property type="entry name" value="HEMOGLOBIN AND HEMOGLOBIN-HAPTOGLOBIN-BINDING PROTEIN 1-RELATED"/>
    <property type="match status" value="1"/>
</dbReference>
<dbReference type="PANTHER" id="PTHR30069">
    <property type="entry name" value="TONB-DEPENDENT OUTER MEMBRANE RECEPTOR"/>
    <property type="match status" value="1"/>
</dbReference>
<keyword evidence="16" id="KW-1185">Reference proteome</keyword>
<keyword evidence="4 10" id="KW-0812">Transmembrane</keyword>
<evidence type="ECO:0000256" key="4">
    <source>
        <dbReference type="ARBA" id="ARBA00022692"/>
    </source>
</evidence>
<dbReference type="GO" id="GO:0044718">
    <property type="term" value="P:siderophore transmembrane transport"/>
    <property type="evidence" value="ECO:0007669"/>
    <property type="project" value="TreeGrafter"/>
</dbReference>
<dbReference type="InterPro" id="IPR037066">
    <property type="entry name" value="Plug_dom_sf"/>
</dbReference>
<evidence type="ECO:0000256" key="11">
    <source>
        <dbReference type="RuleBase" id="RU003357"/>
    </source>
</evidence>
<evidence type="ECO:0000256" key="1">
    <source>
        <dbReference type="ARBA" id="ARBA00004571"/>
    </source>
</evidence>
<dbReference type="InterPro" id="IPR039426">
    <property type="entry name" value="TonB-dep_rcpt-like"/>
</dbReference>
<feature type="signal peptide" evidence="12">
    <location>
        <begin position="1"/>
        <end position="18"/>
    </location>
</feature>
<dbReference type="Pfam" id="PF00593">
    <property type="entry name" value="TonB_dep_Rec_b-barrel"/>
    <property type="match status" value="1"/>
</dbReference>
<comment type="subcellular location">
    <subcellularLocation>
        <location evidence="1 10">Cell outer membrane</location>
        <topology evidence="1 10">Multi-pass membrane protein</topology>
    </subcellularLocation>
</comment>
<dbReference type="SUPFAM" id="SSF49464">
    <property type="entry name" value="Carboxypeptidase regulatory domain-like"/>
    <property type="match status" value="1"/>
</dbReference>
<accession>A0A1M7PKU0</accession>
<dbReference type="InterPro" id="IPR008969">
    <property type="entry name" value="CarboxyPept-like_regulatory"/>
</dbReference>
<comment type="similarity">
    <text evidence="10 11">Belongs to the TonB-dependent receptor family.</text>
</comment>
<proteinExistence type="inferred from homology"/>
<dbReference type="Proteomes" id="UP000184092">
    <property type="component" value="Unassembled WGS sequence"/>
</dbReference>
<dbReference type="Gene3D" id="2.40.170.20">
    <property type="entry name" value="TonB-dependent receptor, beta-barrel domain"/>
    <property type="match status" value="1"/>
</dbReference>
<evidence type="ECO:0000256" key="2">
    <source>
        <dbReference type="ARBA" id="ARBA00022448"/>
    </source>
</evidence>
<dbReference type="RefSeq" id="WP_073211338.1">
    <property type="nucleotide sequence ID" value="NZ_FRCL01000019.1"/>
</dbReference>
<keyword evidence="2 10" id="KW-0813">Transport</keyword>
<evidence type="ECO:0000313" key="15">
    <source>
        <dbReference type="EMBL" id="SHN17798.1"/>
    </source>
</evidence>
<evidence type="ECO:0000256" key="10">
    <source>
        <dbReference type="PROSITE-ProRule" id="PRU01360"/>
    </source>
</evidence>
<evidence type="ECO:0000259" key="14">
    <source>
        <dbReference type="Pfam" id="PF07715"/>
    </source>
</evidence>
<dbReference type="SUPFAM" id="SSF56935">
    <property type="entry name" value="Porins"/>
    <property type="match status" value="1"/>
</dbReference>
<dbReference type="AlphaFoldDB" id="A0A1M7PKU0"/>
<feature type="domain" description="TonB-dependent receptor-like beta-barrel" evidence="13">
    <location>
        <begin position="369"/>
        <end position="720"/>
    </location>
</feature>
<evidence type="ECO:0000256" key="12">
    <source>
        <dbReference type="SAM" id="SignalP"/>
    </source>
</evidence>
<dbReference type="OrthoDB" id="9758472at2"/>
<evidence type="ECO:0000256" key="6">
    <source>
        <dbReference type="ARBA" id="ARBA00023077"/>
    </source>
</evidence>
<dbReference type="Gene3D" id="2.60.40.1120">
    <property type="entry name" value="Carboxypeptidase-like, regulatory domain"/>
    <property type="match status" value="1"/>
</dbReference>
<evidence type="ECO:0000313" key="16">
    <source>
        <dbReference type="Proteomes" id="UP000184092"/>
    </source>
</evidence>
<dbReference type="Pfam" id="PF07715">
    <property type="entry name" value="Plug"/>
    <property type="match status" value="1"/>
</dbReference>
<organism evidence="15 16">
    <name type="scientific">Flavobacterium xinjiangense</name>
    <dbReference type="NCBI Taxonomy" id="178356"/>
    <lineage>
        <taxon>Bacteria</taxon>
        <taxon>Pseudomonadati</taxon>
        <taxon>Bacteroidota</taxon>
        <taxon>Flavobacteriia</taxon>
        <taxon>Flavobacteriales</taxon>
        <taxon>Flavobacteriaceae</taxon>
        <taxon>Flavobacterium</taxon>
    </lineage>
</organism>
<sequence>MKKSLFIILVLTVNIVFAQQIVTGVITDETNRPIDSVEISVKNTALKTFTDEQGRYSIEVPEVAATLEFTKKNFKVQVVEIKKDITNLNITLIASVDFFELTLEELMNVEVITASKKPENQKIAPATIYVVTEKDIIENGYTDLTNLLENVPGVVAIRTDHFTFGGQRGFLSNFSQTLLLVNGREMQNLFASETFISTQFATHNIKQVEILQGPASALYGANALVGVINIITKNGSSDYDEIQYRTEFGTQGTQAQSIVFGKNINDFRISGSFRYFRSNLWDYKDFVKDTVNFRQGVPSKAFPINQEFKQNSWSLPYAAKISYKGLYLGIEGYELKGSKGLENISLDYINQSDFRQLALYYAGIEKKISAKLKINAELQFYKERFWGVNYTFDNVIYDTLVKNGHNPELPLTDQEIKDNFMMAYSQQSSSGSKRYKGSIQLDYVPNQTLSIIGGYTFDMFDLLGLSLSTDKLNPSFDETRAIENRMRKPFFRQYKNSLFLQLQKTLFDKLYVTLGGRFDYHNIYKSILTFRSGLVYTPFKKTSIRFLFGQAFREPNIFELGASSAKNVVNELDPARMNTFEVGINQSFTSNLLANIVAYKNIATNFIEPTETGGFINSDNVINVFGIESQLFYKTGNFRTEIGYSYVKKDADDYAGVSTVNLGVYPHRITGGLTFNATDNFTINSRINYYSQIQAKHGNKDVTQIITIPAFAKVDLTFSYVKIKVYDAEITTQLLVTNVFDSTIYQPNIRIGGPKQFLQHGRQLFCNLVVRF</sequence>
<dbReference type="GO" id="GO:0009279">
    <property type="term" value="C:cell outer membrane"/>
    <property type="evidence" value="ECO:0007669"/>
    <property type="project" value="UniProtKB-SubCell"/>
</dbReference>
<evidence type="ECO:0000256" key="8">
    <source>
        <dbReference type="ARBA" id="ARBA00023170"/>
    </source>
</evidence>
<keyword evidence="9 10" id="KW-0998">Cell outer membrane</keyword>
<keyword evidence="7 10" id="KW-0472">Membrane</keyword>
<evidence type="ECO:0000256" key="9">
    <source>
        <dbReference type="ARBA" id="ARBA00023237"/>
    </source>
</evidence>
<evidence type="ECO:0000256" key="3">
    <source>
        <dbReference type="ARBA" id="ARBA00022452"/>
    </source>
</evidence>
<dbReference type="STRING" id="178356.SAMN05216269_11913"/>
<evidence type="ECO:0000256" key="7">
    <source>
        <dbReference type="ARBA" id="ARBA00023136"/>
    </source>
</evidence>
<dbReference type="EMBL" id="FRCL01000019">
    <property type="protein sequence ID" value="SHN17798.1"/>
    <property type="molecule type" value="Genomic_DNA"/>
</dbReference>
<reference evidence="16" key="1">
    <citation type="submission" date="2016-11" db="EMBL/GenBank/DDBJ databases">
        <authorList>
            <person name="Varghese N."/>
            <person name="Submissions S."/>
        </authorList>
    </citation>
    <scope>NUCLEOTIDE SEQUENCE [LARGE SCALE GENOMIC DNA]</scope>
    <source>
        <strain evidence="16">CGMCC 1.2749</strain>
    </source>
</reference>
<dbReference type="Gene3D" id="2.170.130.10">
    <property type="entry name" value="TonB-dependent receptor, plug domain"/>
    <property type="match status" value="1"/>
</dbReference>
<feature type="domain" description="TonB-dependent receptor plug" evidence="14">
    <location>
        <begin position="124"/>
        <end position="227"/>
    </location>
</feature>
<evidence type="ECO:0000256" key="5">
    <source>
        <dbReference type="ARBA" id="ARBA00022729"/>
    </source>
</evidence>
<dbReference type="InterPro" id="IPR036942">
    <property type="entry name" value="Beta-barrel_TonB_sf"/>
</dbReference>
<dbReference type="Pfam" id="PF13620">
    <property type="entry name" value="CarboxypepD_reg"/>
    <property type="match status" value="1"/>
</dbReference>
<keyword evidence="5 12" id="KW-0732">Signal</keyword>
<dbReference type="GO" id="GO:0015344">
    <property type="term" value="F:siderophore uptake transmembrane transporter activity"/>
    <property type="evidence" value="ECO:0007669"/>
    <property type="project" value="TreeGrafter"/>
</dbReference>
<gene>
    <name evidence="15" type="ORF">SAMN05216269_11913</name>
</gene>
<keyword evidence="6 11" id="KW-0798">TonB box</keyword>
<dbReference type="InterPro" id="IPR000531">
    <property type="entry name" value="Beta-barrel_TonB"/>
</dbReference>
<keyword evidence="8 15" id="KW-0675">Receptor</keyword>
<dbReference type="PROSITE" id="PS52016">
    <property type="entry name" value="TONB_DEPENDENT_REC_3"/>
    <property type="match status" value="1"/>
</dbReference>
<evidence type="ECO:0000259" key="13">
    <source>
        <dbReference type="Pfam" id="PF00593"/>
    </source>
</evidence>
<protein>
    <submittedName>
        <fullName evidence="15">Outer membrane receptor proteins, mostly Fe transport</fullName>
    </submittedName>
</protein>
<dbReference type="InterPro" id="IPR012910">
    <property type="entry name" value="Plug_dom"/>
</dbReference>